<comment type="caution">
    <text evidence="4">The sequence shown here is derived from an EMBL/GenBank/DDBJ whole genome shotgun (WGS) entry which is preliminary data.</text>
</comment>
<name>A0A6D2IIJ4_9BRAS</name>
<sequence>MTMESNKGDDSRSPKPRESETVEEPCLGMEFESEDEARDFYVDYARKSGFVVRMMQRRRTGIDGRTLARRLGCNKQGFSPNISDFGTEKQRSRSSAREGCKATILVKMEKSGKWVVTRFVKEHNHSLVLSSSPCDSLADKDEKIKELTEEVELQGRLCDLYRDKLVSFMNNVEQYNEELSIKVHEIVENIKKLECEMQMHKSF</sequence>
<dbReference type="PANTHER" id="PTHR46328">
    <property type="entry name" value="FAR-RED IMPAIRED RESPONSIVE (FAR1) FAMILY PROTEIN-RELATED"/>
    <property type="match status" value="1"/>
</dbReference>
<dbReference type="OrthoDB" id="1880485at2759"/>
<gene>
    <name evidence="4" type="ORF">MERR_LOCUS15115</name>
</gene>
<feature type="coiled-coil region" evidence="1">
    <location>
        <begin position="158"/>
        <end position="196"/>
    </location>
</feature>
<protein>
    <recommendedName>
        <fullName evidence="3">FAR1 domain-containing protein</fullName>
    </recommendedName>
</protein>
<dbReference type="PANTHER" id="PTHR46328:SF7">
    <property type="entry name" value="FAR-RED IMPAIRED RESPONSIVE (FAR1) FAMILY PROTEIN"/>
    <property type="match status" value="1"/>
</dbReference>
<organism evidence="4 5">
    <name type="scientific">Microthlaspi erraticum</name>
    <dbReference type="NCBI Taxonomy" id="1685480"/>
    <lineage>
        <taxon>Eukaryota</taxon>
        <taxon>Viridiplantae</taxon>
        <taxon>Streptophyta</taxon>
        <taxon>Embryophyta</taxon>
        <taxon>Tracheophyta</taxon>
        <taxon>Spermatophyta</taxon>
        <taxon>Magnoliopsida</taxon>
        <taxon>eudicotyledons</taxon>
        <taxon>Gunneridae</taxon>
        <taxon>Pentapetalae</taxon>
        <taxon>rosids</taxon>
        <taxon>malvids</taxon>
        <taxon>Brassicales</taxon>
        <taxon>Brassicaceae</taxon>
        <taxon>Coluteocarpeae</taxon>
        <taxon>Microthlaspi</taxon>
    </lineage>
</organism>
<evidence type="ECO:0000259" key="3">
    <source>
        <dbReference type="Pfam" id="PF03101"/>
    </source>
</evidence>
<keyword evidence="5" id="KW-1185">Reference proteome</keyword>
<accession>A0A6D2IIJ4</accession>
<feature type="compositionally biased region" description="Basic and acidic residues" evidence="2">
    <location>
        <begin position="1"/>
        <end position="20"/>
    </location>
</feature>
<dbReference type="InterPro" id="IPR004330">
    <property type="entry name" value="FAR1_DNA_bnd_dom"/>
</dbReference>
<evidence type="ECO:0000313" key="4">
    <source>
        <dbReference type="EMBL" id="CAA7027880.1"/>
    </source>
</evidence>
<dbReference type="EMBL" id="CACVBM020001063">
    <property type="protein sequence ID" value="CAA7027880.1"/>
    <property type="molecule type" value="Genomic_DNA"/>
</dbReference>
<keyword evidence="1" id="KW-0175">Coiled coil</keyword>
<dbReference type="AlphaFoldDB" id="A0A6D2IIJ4"/>
<evidence type="ECO:0000313" key="5">
    <source>
        <dbReference type="Proteomes" id="UP000467841"/>
    </source>
</evidence>
<evidence type="ECO:0000256" key="1">
    <source>
        <dbReference type="SAM" id="Coils"/>
    </source>
</evidence>
<dbReference type="Proteomes" id="UP000467841">
    <property type="component" value="Unassembled WGS sequence"/>
</dbReference>
<reference evidence="4" key="1">
    <citation type="submission" date="2020-01" db="EMBL/GenBank/DDBJ databases">
        <authorList>
            <person name="Mishra B."/>
        </authorList>
    </citation>
    <scope>NUCLEOTIDE SEQUENCE [LARGE SCALE GENOMIC DNA]</scope>
</reference>
<dbReference type="Pfam" id="PF03101">
    <property type="entry name" value="FAR1"/>
    <property type="match status" value="1"/>
</dbReference>
<evidence type="ECO:0000256" key="2">
    <source>
        <dbReference type="SAM" id="MobiDB-lite"/>
    </source>
</evidence>
<feature type="domain" description="FAR1" evidence="3">
    <location>
        <begin position="39"/>
        <end position="128"/>
    </location>
</feature>
<feature type="region of interest" description="Disordered" evidence="2">
    <location>
        <begin position="1"/>
        <end position="26"/>
    </location>
</feature>
<proteinExistence type="predicted"/>